<dbReference type="PANTHER" id="PTHR47160">
    <property type="entry name" value="PUTATIVE-RELATED"/>
    <property type="match status" value="1"/>
</dbReference>
<proteinExistence type="predicted"/>
<dbReference type="Pfam" id="PF10551">
    <property type="entry name" value="MULE"/>
    <property type="match status" value="1"/>
</dbReference>
<evidence type="ECO:0000259" key="1">
    <source>
        <dbReference type="Pfam" id="PF10551"/>
    </source>
</evidence>
<sequence length="278" mass="32303">MLTEAKTWYCDGNFNLSPKYFLQLYVIRVQKNDSYITAVYCLLERKTMSIYEEMFKLILNKCEEHELFPDPTHLNVDFEKALISAAQTIFDSNLTIRGCFYHLCQSSYRKIQDLGLVKMYKNNDEFSHFCAMLDGLAFLPLEHVFEGMAYLKTIVSPEAEDLLNYFDATYVNGPLRKVGAGTKFKFKKISPLFPPNTWNVHKTTMNGDHRTNNICESWNNRFSHLVGHSHPTIWTLIRKMKLEVAADKAKLAIDSMGEPVKKKKFNIYPTSYFMPKNI</sequence>
<evidence type="ECO:0000313" key="2">
    <source>
        <dbReference type="EMBL" id="MBY16275.1"/>
    </source>
</evidence>
<gene>
    <name evidence="2" type="ORF">g.8241</name>
</gene>
<dbReference type="AlphaFoldDB" id="A0A2S2NGJ1"/>
<organism evidence="2">
    <name type="scientific">Schizaphis graminum</name>
    <name type="common">Green bug aphid</name>
    <dbReference type="NCBI Taxonomy" id="13262"/>
    <lineage>
        <taxon>Eukaryota</taxon>
        <taxon>Metazoa</taxon>
        <taxon>Ecdysozoa</taxon>
        <taxon>Arthropoda</taxon>
        <taxon>Hexapoda</taxon>
        <taxon>Insecta</taxon>
        <taxon>Pterygota</taxon>
        <taxon>Neoptera</taxon>
        <taxon>Paraneoptera</taxon>
        <taxon>Hemiptera</taxon>
        <taxon>Sternorrhyncha</taxon>
        <taxon>Aphidomorpha</taxon>
        <taxon>Aphidoidea</taxon>
        <taxon>Aphididae</taxon>
        <taxon>Aphidini</taxon>
        <taxon>Schizaphis</taxon>
    </lineage>
</organism>
<reference evidence="2" key="1">
    <citation type="submission" date="2018-04" db="EMBL/GenBank/DDBJ databases">
        <title>Transcriptome of Schizaphis graminum biotype I.</title>
        <authorList>
            <person name="Scully E.D."/>
            <person name="Geib S.M."/>
            <person name="Palmer N.A."/>
            <person name="Koch K."/>
            <person name="Bradshaw J."/>
            <person name="Heng-Moss T."/>
            <person name="Sarath G."/>
        </authorList>
    </citation>
    <scope>NUCLEOTIDE SEQUENCE</scope>
</reference>
<dbReference type="EMBL" id="GGMR01003656">
    <property type="protein sequence ID" value="MBY16275.1"/>
    <property type="molecule type" value="Transcribed_RNA"/>
</dbReference>
<feature type="domain" description="MULE transposase" evidence="1">
    <location>
        <begin position="8"/>
        <end position="105"/>
    </location>
</feature>
<dbReference type="InterPro" id="IPR018289">
    <property type="entry name" value="MULE_transposase_dom"/>
</dbReference>
<name>A0A2S2NGJ1_SCHGA</name>
<protein>
    <recommendedName>
        <fullName evidence="1">MULE transposase domain-containing protein</fullName>
    </recommendedName>
</protein>
<accession>A0A2S2NGJ1</accession>
<dbReference type="PANTHER" id="PTHR47160:SF10">
    <property type="entry name" value="MULE TRANSPOSASE DOMAIN-CONTAINING PROTEIN"/>
    <property type="match status" value="1"/>
</dbReference>